<dbReference type="Proteomes" id="UP000823388">
    <property type="component" value="Chromosome 2K"/>
</dbReference>
<reference evidence="3" key="1">
    <citation type="submission" date="2020-05" db="EMBL/GenBank/DDBJ databases">
        <title>WGS assembly of Panicum virgatum.</title>
        <authorList>
            <person name="Lovell J.T."/>
            <person name="Jenkins J."/>
            <person name="Shu S."/>
            <person name="Juenger T.E."/>
            <person name="Schmutz J."/>
        </authorList>
    </citation>
    <scope>NUCLEOTIDE SEQUENCE</scope>
    <source>
        <strain evidence="3">AP13</strain>
    </source>
</reference>
<proteinExistence type="predicted"/>
<evidence type="ECO:0000313" key="3">
    <source>
        <dbReference type="EMBL" id="KAG2641450.1"/>
    </source>
</evidence>
<keyword evidence="1" id="KW-0812">Transmembrane</keyword>
<keyword evidence="1" id="KW-1133">Transmembrane helix</keyword>
<feature type="chain" id="PRO_5035815391" evidence="2">
    <location>
        <begin position="26"/>
        <end position="67"/>
    </location>
</feature>
<evidence type="ECO:0000256" key="2">
    <source>
        <dbReference type="SAM" id="SignalP"/>
    </source>
</evidence>
<comment type="caution">
    <text evidence="3">The sequence shown here is derived from an EMBL/GenBank/DDBJ whole genome shotgun (WGS) entry which is preliminary data.</text>
</comment>
<feature type="signal peptide" evidence="2">
    <location>
        <begin position="1"/>
        <end position="25"/>
    </location>
</feature>
<keyword evidence="4" id="KW-1185">Reference proteome</keyword>
<gene>
    <name evidence="3" type="ORF">PVAP13_2KG249958</name>
</gene>
<accession>A0A8T0W208</accession>
<keyword evidence="1" id="KW-0472">Membrane</keyword>
<evidence type="ECO:0000256" key="1">
    <source>
        <dbReference type="SAM" id="Phobius"/>
    </source>
</evidence>
<name>A0A8T0W208_PANVG</name>
<organism evidence="3 4">
    <name type="scientific">Panicum virgatum</name>
    <name type="common">Blackwell switchgrass</name>
    <dbReference type="NCBI Taxonomy" id="38727"/>
    <lineage>
        <taxon>Eukaryota</taxon>
        <taxon>Viridiplantae</taxon>
        <taxon>Streptophyta</taxon>
        <taxon>Embryophyta</taxon>
        <taxon>Tracheophyta</taxon>
        <taxon>Spermatophyta</taxon>
        <taxon>Magnoliopsida</taxon>
        <taxon>Liliopsida</taxon>
        <taxon>Poales</taxon>
        <taxon>Poaceae</taxon>
        <taxon>PACMAD clade</taxon>
        <taxon>Panicoideae</taxon>
        <taxon>Panicodae</taxon>
        <taxon>Paniceae</taxon>
        <taxon>Panicinae</taxon>
        <taxon>Panicum</taxon>
        <taxon>Panicum sect. Hiantes</taxon>
    </lineage>
</organism>
<evidence type="ECO:0000313" key="4">
    <source>
        <dbReference type="Proteomes" id="UP000823388"/>
    </source>
</evidence>
<feature type="transmembrane region" description="Helical" evidence="1">
    <location>
        <begin position="35"/>
        <end position="57"/>
    </location>
</feature>
<dbReference type="AlphaFoldDB" id="A0A8T0W208"/>
<sequence length="67" mass="6753">MSAAGHVQALVGALLALAVVASVLAAASVDLAAAVGLAFPSLFRWGLSASVSFSLWVDRRLNQCGVV</sequence>
<dbReference type="EMBL" id="CM029039">
    <property type="protein sequence ID" value="KAG2641450.1"/>
    <property type="molecule type" value="Genomic_DNA"/>
</dbReference>
<keyword evidence="2" id="KW-0732">Signal</keyword>
<protein>
    <submittedName>
        <fullName evidence="3">Uncharacterized protein</fullName>
    </submittedName>
</protein>